<keyword evidence="5 7" id="KW-1133">Transmembrane helix</keyword>
<reference evidence="10 11" key="1">
    <citation type="journal article" date="2016" name="Front. Microbiol.">
        <title>Comparative Genomics Analysis of Streptomyces Species Reveals Their Adaptation to the Marine Environment and Their Diversity at the Genomic Level.</title>
        <authorList>
            <person name="Tian X."/>
            <person name="Zhang Z."/>
            <person name="Yang T."/>
            <person name="Chen M."/>
            <person name="Li J."/>
            <person name="Chen F."/>
            <person name="Yang J."/>
            <person name="Li W."/>
            <person name="Zhang B."/>
            <person name="Zhang Z."/>
            <person name="Wu J."/>
            <person name="Zhang C."/>
            <person name="Long L."/>
            <person name="Xiao J."/>
        </authorList>
    </citation>
    <scope>NUCLEOTIDE SEQUENCE [LARGE SCALE GENOMIC DNA]</scope>
    <source>
        <strain evidence="10 11">SCSIO M10379</strain>
    </source>
</reference>
<keyword evidence="4 7" id="KW-0812">Transmembrane</keyword>
<feature type="domain" description="VTT" evidence="9">
    <location>
        <begin position="35"/>
        <end position="161"/>
    </location>
</feature>
<evidence type="ECO:0000256" key="3">
    <source>
        <dbReference type="ARBA" id="ARBA00022475"/>
    </source>
</evidence>
<evidence type="ECO:0000256" key="5">
    <source>
        <dbReference type="ARBA" id="ARBA00022989"/>
    </source>
</evidence>
<evidence type="ECO:0000256" key="8">
    <source>
        <dbReference type="SAM" id="MobiDB-lite"/>
    </source>
</evidence>
<dbReference type="EMBL" id="LJGV01000021">
    <property type="protein sequence ID" value="OEV01765.1"/>
    <property type="molecule type" value="Genomic_DNA"/>
</dbReference>
<gene>
    <name evidence="10" type="ORF">AN217_00125</name>
</gene>
<evidence type="ECO:0000259" key="9">
    <source>
        <dbReference type="Pfam" id="PF09335"/>
    </source>
</evidence>
<feature type="transmembrane region" description="Helical" evidence="7">
    <location>
        <begin position="146"/>
        <end position="167"/>
    </location>
</feature>
<dbReference type="AlphaFoldDB" id="A0A1E7KCT8"/>
<proteinExistence type="inferred from homology"/>
<evidence type="ECO:0000313" key="11">
    <source>
        <dbReference type="Proteomes" id="UP000175829"/>
    </source>
</evidence>
<comment type="similarity">
    <text evidence="2 7">Belongs to the DedA family.</text>
</comment>
<dbReference type="RefSeq" id="WP_254693308.1">
    <property type="nucleotide sequence ID" value="NZ_LJGV01000021.1"/>
</dbReference>
<dbReference type="PANTHER" id="PTHR30353:SF0">
    <property type="entry name" value="TRANSMEMBRANE PROTEIN"/>
    <property type="match status" value="1"/>
</dbReference>
<feature type="region of interest" description="Disordered" evidence="8">
    <location>
        <begin position="202"/>
        <end position="249"/>
    </location>
</feature>
<feature type="transmembrane region" description="Helical" evidence="7">
    <location>
        <begin position="12"/>
        <end position="35"/>
    </location>
</feature>
<keyword evidence="6 7" id="KW-0472">Membrane</keyword>
<evidence type="ECO:0000256" key="6">
    <source>
        <dbReference type="ARBA" id="ARBA00023136"/>
    </source>
</evidence>
<dbReference type="PANTHER" id="PTHR30353">
    <property type="entry name" value="INNER MEMBRANE PROTEIN DEDA-RELATED"/>
    <property type="match status" value="1"/>
</dbReference>
<name>A0A1E7KCT8_9ACTN</name>
<evidence type="ECO:0000256" key="1">
    <source>
        <dbReference type="ARBA" id="ARBA00004651"/>
    </source>
</evidence>
<comment type="caution">
    <text evidence="10">The sequence shown here is derived from an EMBL/GenBank/DDBJ whole genome shotgun (WGS) entry which is preliminary data.</text>
</comment>
<protein>
    <submittedName>
        <fullName evidence="10">DedA protein</fullName>
    </submittedName>
</protein>
<comment type="subcellular location">
    <subcellularLocation>
        <location evidence="1 7">Cell membrane</location>
        <topology evidence="1 7">Multi-pass membrane protein</topology>
    </subcellularLocation>
</comment>
<feature type="transmembrane region" description="Helical" evidence="7">
    <location>
        <begin position="173"/>
        <end position="192"/>
    </location>
</feature>
<evidence type="ECO:0000313" key="10">
    <source>
        <dbReference type="EMBL" id="OEV01765.1"/>
    </source>
</evidence>
<evidence type="ECO:0000256" key="2">
    <source>
        <dbReference type="ARBA" id="ARBA00010792"/>
    </source>
</evidence>
<dbReference type="GO" id="GO:0005886">
    <property type="term" value="C:plasma membrane"/>
    <property type="evidence" value="ECO:0007669"/>
    <property type="project" value="UniProtKB-SubCell"/>
</dbReference>
<keyword evidence="3 7" id="KW-1003">Cell membrane</keyword>
<accession>A0A1E7KCT8</accession>
<dbReference type="PATRIC" id="fig|943816.4.peg.5091"/>
<evidence type="ECO:0000256" key="4">
    <source>
        <dbReference type="ARBA" id="ARBA00022692"/>
    </source>
</evidence>
<feature type="transmembrane region" description="Helical" evidence="7">
    <location>
        <begin position="55"/>
        <end position="78"/>
    </location>
</feature>
<organism evidence="10 11">
    <name type="scientific">Streptomyces qinglanensis</name>
    <dbReference type="NCBI Taxonomy" id="943816"/>
    <lineage>
        <taxon>Bacteria</taxon>
        <taxon>Bacillati</taxon>
        <taxon>Actinomycetota</taxon>
        <taxon>Actinomycetes</taxon>
        <taxon>Kitasatosporales</taxon>
        <taxon>Streptomycetaceae</taxon>
        <taxon>Streptomyces</taxon>
    </lineage>
</organism>
<sequence>MNDAIVHAVEGFVSTPWVYLALFGIAMLDGFFPVVPSETLVITLGVFAAAQGEPVLVLVILVAALGAFSGDHISYAIGRRSGARVQARLQEGSRAWRVYDRVGRMLAERGGLVLVAARYIPGGRTAATLTTGATGFPRRSFTRYDAVAAVSWAVYSACLGYAGGAAFEETPLYGVALGLALAFTITLVHEGVRGVRLRRRGGARASAPGEQGPDLTHAAEPGGQRCRAVSTEPGALVRPRRSASVERRP</sequence>
<evidence type="ECO:0000256" key="7">
    <source>
        <dbReference type="RuleBase" id="RU367016"/>
    </source>
</evidence>
<dbReference type="InterPro" id="IPR032818">
    <property type="entry name" value="DedA-like"/>
</dbReference>
<dbReference type="Pfam" id="PF09335">
    <property type="entry name" value="VTT_dom"/>
    <property type="match status" value="1"/>
</dbReference>
<dbReference type="Proteomes" id="UP000175829">
    <property type="component" value="Unassembled WGS sequence"/>
</dbReference>
<dbReference type="InterPro" id="IPR032816">
    <property type="entry name" value="VTT_dom"/>
</dbReference>